<dbReference type="EC" id="2.3.1.-" evidence="6"/>
<name>A0A7V7RJ46_9BACI</name>
<feature type="compositionally biased region" description="Polar residues" evidence="7">
    <location>
        <begin position="84"/>
        <end position="93"/>
    </location>
</feature>
<keyword evidence="4 6" id="KW-0450">Lipoyl</keyword>
<sequence>MAKEIFMPKLSSTMSVGTLIQWFKEEGDPVEIGEPLFEILTDKIEIEVEAYEEGILLKKYFKQDDEVPVNQVIGYIGEADEQVPDSSPGQSVSEHNESDEEIEQSQSVAAEQSSKPEEKVRATPAARRIAKENDMNLSIIQGSGPNGRIQQQDLLDYLNLDAEQVKITPLANKMAKEHEIDISTLKGTGSNGKITKQDIMLTSAESQTAVTSTRRKMSGIRKVISKRMLHSVQSVPHVTLTSEIDMTNIKELRQSLLPIIEKQTDLRITYTDILVKALGSAMTRHPQMNVSIDGDEIIQHSSVNIGVAVAIEDGLIVPVIHDAAHKGLAEIVKQSKQLGKLARSNQLTSENLTGATFTISNLGMYAIDAFTPIINLPEIAILGVGRIHEKPIVVDGSIEVRSMMAVSLSFDHRAIDGAPAAAFLTELKQILENPYELLV</sequence>
<dbReference type="Proteomes" id="UP000441354">
    <property type="component" value="Unassembled WGS sequence"/>
</dbReference>
<dbReference type="FunFam" id="3.30.559.10:FF:000007">
    <property type="entry name" value="Dihydrolipoamide acetyltransferase component of pyruvate dehydrogenase complex"/>
    <property type="match status" value="1"/>
</dbReference>
<dbReference type="Pfam" id="PF00364">
    <property type="entry name" value="Biotin_lipoyl"/>
    <property type="match status" value="1"/>
</dbReference>
<dbReference type="SUPFAM" id="SSF52777">
    <property type="entry name" value="CoA-dependent acyltransferases"/>
    <property type="match status" value="1"/>
</dbReference>
<evidence type="ECO:0000256" key="2">
    <source>
        <dbReference type="ARBA" id="ARBA00007317"/>
    </source>
</evidence>
<gene>
    <name evidence="10" type="ORF">F7732_21540</name>
</gene>
<dbReference type="PROSITE" id="PS51826">
    <property type="entry name" value="PSBD"/>
    <property type="match status" value="2"/>
</dbReference>
<dbReference type="InterPro" id="IPR050743">
    <property type="entry name" value="2-oxoacid_DH_E2_comp"/>
</dbReference>
<keyword evidence="5 6" id="KW-0012">Acyltransferase</keyword>
<dbReference type="InterPro" id="IPR023213">
    <property type="entry name" value="CAT-like_dom_sf"/>
</dbReference>
<dbReference type="Gene3D" id="3.30.559.10">
    <property type="entry name" value="Chloramphenicol acetyltransferase-like domain"/>
    <property type="match status" value="1"/>
</dbReference>
<feature type="domain" description="Peripheral subunit-binding (PSBD)" evidence="9">
    <location>
        <begin position="121"/>
        <end position="158"/>
    </location>
</feature>
<feature type="compositionally biased region" description="Low complexity" evidence="7">
    <location>
        <begin position="104"/>
        <end position="113"/>
    </location>
</feature>
<dbReference type="PANTHER" id="PTHR43178">
    <property type="entry name" value="DIHYDROLIPOAMIDE ACETYLTRANSFERASE COMPONENT OF PYRUVATE DEHYDROGENASE COMPLEX"/>
    <property type="match status" value="1"/>
</dbReference>
<evidence type="ECO:0000313" key="10">
    <source>
        <dbReference type="EMBL" id="KAB2329292.1"/>
    </source>
</evidence>
<evidence type="ECO:0000259" key="9">
    <source>
        <dbReference type="PROSITE" id="PS51826"/>
    </source>
</evidence>
<dbReference type="PROSITE" id="PS50968">
    <property type="entry name" value="BIOTINYL_LIPOYL"/>
    <property type="match status" value="1"/>
</dbReference>
<dbReference type="Gene3D" id="2.40.50.100">
    <property type="match status" value="1"/>
</dbReference>
<dbReference type="Pfam" id="PF00198">
    <property type="entry name" value="2-oxoacid_dh"/>
    <property type="match status" value="1"/>
</dbReference>
<feature type="domain" description="Lipoyl-binding" evidence="8">
    <location>
        <begin position="2"/>
        <end position="77"/>
    </location>
</feature>
<dbReference type="Pfam" id="PF02817">
    <property type="entry name" value="E3_binding"/>
    <property type="match status" value="2"/>
</dbReference>
<evidence type="ECO:0000256" key="4">
    <source>
        <dbReference type="ARBA" id="ARBA00022823"/>
    </source>
</evidence>
<dbReference type="AlphaFoldDB" id="A0A7V7RJ46"/>
<organism evidence="10 11">
    <name type="scientific">Bacillus mesophilum</name>
    <dbReference type="NCBI Taxonomy" id="1071718"/>
    <lineage>
        <taxon>Bacteria</taxon>
        <taxon>Bacillati</taxon>
        <taxon>Bacillota</taxon>
        <taxon>Bacilli</taxon>
        <taxon>Bacillales</taxon>
        <taxon>Bacillaceae</taxon>
        <taxon>Bacillus</taxon>
    </lineage>
</organism>
<evidence type="ECO:0000313" key="11">
    <source>
        <dbReference type="Proteomes" id="UP000441354"/>
    </source>
</evidence>
<evidence type="ECO:0000259" key="8">
    <source>
        <dbReference type="PROSITE" id="PS50968"/>
    </source>
</evidence>
<feature type="region of interest" description="Disordered" evidence="7">
    <location>
        <begin position="80"/>
        <end position="128"/>
    </location>
</feature>
<reference evidence="10 11" key="1">
    <citation type="journal article" date="2014" name="Arch. Microbiol.">
        <title>Bacillus mesophilum sp. nov., strain IITR-54T, a novel 4-chlorobiphenyl dechlorinating bacterium.</title>
        <authorList>
            <person name="Manickam N."/>
            <person name="Singh N.K."/>
            <person name="Bajaj A."/>
            <person name="Kumar R.M."/>
            <person name="Kaur G."/>
            <person name="Kaur N."/>
            <person name="Bala M."/>
            <person name="Kumar A."/>
            <person name="Mayilraj S."/>
        </authorList>
    </citation>
    <scope>NUCLEOTIDE SEQUENCE [LARGE SCALE GENOMIC DNA]</scope>
    <source>
        <strain evidence="10 11">IITR-54</strain>
    </source>
</reference>
<evidence type="ECO:0000256" key="1">
    <source>
        <dbReference type="ARBA" id="ARBA00001938"/>
    </source>
</evidence>
<comment type="cofactor">
    <cofactor evidence="1 6">
        <name>(R)-lipoate</name>
        <dbReference type="ChEBI" id="CHEBI:83088"/>
    </cofactor>
</comment>
<evidence type="ECO:0000256" key="6">
    <source>
        <dbReference type="RuleBase" id="RU003423"/>
    </source>
</evidence>
<dbReference type="CDD" id="cd06849">
    <property type="entry name" value="lipoyl_domain"/>
    <property type="match status" value="1"/>
</dbReference>
<dbReference type="GO" id="GO:0016407">
    <property type="term" value="F:acetyltransferase activity"/>
    <property type="evidence" value="ECO:0007669"/>
    <property type="project" value="TreeGrafter"/>
</dbReference>
<proteinExistence type="inferred from homology"/>
<dbReference type="SUPFAM" id="SSF51230">
    <property type="entry name" value="Single hybrid motif"/>
    <property type="match status" value="1"/>
</dbReference>
<dbReference type="OrthoDB" id="9805770at2"/>
<evidence type="ECO:0000256" key="7">
    <source>
        <dbReference type="SAM" id="MobiDB-lite"/>
    </source>
</evidence>
<feature type="domain" description="Peripheral subunit-binding (PSBD)" evidence="9">
    <location>
        <begin position="166"/>
        <end position="203"/>
    </location>
</feature>
<keyword evidence="11" id="KW-1185">Reference proteome</keyword>
<dbReference type="InterPro" id="IPR004167">
    <property type="entry name" value="PSBD"/>
</dbReference>
<dbReference type="Gene3D" id="4.10.320.10">
    <property type="entry name" value="E3-binding domain"/>
    <property type="match status" value="2"/>
</dbReference>
<comment type="similarity">
    <text evidence="2 6">Belongs to the 2-oxoacid dehydrogenase family.</text>
</comment>
<dbReference type="InterPro" id="IPR001078">
    <property type="entry name" value="2-oxoacid_DH_actylTfrase"/>
</dbReference>
<accession>A0A7V7RJ46</accession>
<protein>
    <recommendedName>
        <fullName evidence="6">Dihydrolipoamide acetyltransferase component of pyruvate dehydrogenase complex</fullName>
        <ecNumber evidence="6">2.3.1.-</ecNumber>
    </recommendedName>
</protein>
<comment type="caution">
    <text evidence="10">The sequence shown here is derived from an EMBL/GenBank/DDBJ whole genome shotgun (WGS) entry which is preliminary data.</text>
</comment>
<dbReference type="RefSeq" id="WP_151576082.1">
    <property type="nucleotide sequence ID" value="NZ_WBOT01000013.1"/>
</dbReference>
<dbReference type="GO" id="GO:0031405">
    <property type="term" value="F:lipoic acid binding"/>
    <property type="evidence" value="ECO:0007669"/>
    <property type="project" value="TreeGrafter"/>
</dbReference>
<dbReference type="PANTHER" id="PTHR43178:SF5">
    <property type="entry name" value="LIPOAMIDE ACYLTRANSFERASE COMPONENT OF BRANCHED-CHAIN ALPHA-KETO ACID DEHYDROGENASE COMPLEX, MITOCHONDRIAL"/>
    <property type="match status" value="1"/>
</dbReference>
<dbReference type="EMBL" id="WBOT01000013">
    <property type="protein sequence ID" value="KAB2329292.1"/>
    <property type="molecule type" value="Genomic_DNA"/>
</dbReference>
<dbReference type="GO" id="GO:0005737">
    <property type="term" value="C:cytoplasm"/>
    <property type="evidence" value="ECO:0007669"/>
    <property type="project" value="TreeGrafter"/>
</dbReference>
<keyword evidence="3 6" id="KW-0808">Transferase</keyword>
<dbReference type="InterPro" id="IPR011053">
    <property type="entry name" value="Single_hybrid_motif"/>
</dbReference>
<evidence type="ECO:0000256" key="3">
    <source>
        <dbReference type="ARBA" id="ARBA00022679"/>
    </source>
</evidence>
<dbReference type="InterPro" id="IPR000089">
    <property type="entry name" value="Biotin_lipoyl"/>
</dbReference>
<dbReference type="SUPFAM" id="SSF47005">
    <property type="entry name" value="Peripheral subunit-binding domain of 2-oxo acid dehydrogenase complex"/>
    <property type="match status" value="2"/>
</dbReference>
<dbReference type="InterPro" id="IPR036625">
    <property type="entry name" value="E3-bd_dom_sf"/>
</dbReference>
<evidence type="ECO:0000256" key="5">
    <source>
        <dbReference type="ARBA" id="ARBA00023315"/>
    </source>
</evidence>